<protein>
    <submittedName>
        <fullName evidence="1">Uncharacterized protein</fullName>
    </submittedName>
</protein>
<sequence length="89" mass="9404">MDGVVTTMSAGGQEFAAAFASLTPIPAVASPARIAKQLADDFAWMRIPDLTEDEVSVWAILLYSTNSLPKASPINPGGCTEPCPHLMIE</sequence>
<proteinExistence type="predicted"/>
<reference evidence="1" key="2">
    <citation type="submission" date="2023-01" db="EMBL/GenBank/DDBJ databases">
        <title>Draft genome sequence of Sneathiella chinensis strain NBRC 103408.</title>
        <authorList>
            <person name="Sun Q."/>
            <person name="Mori K."/>
        </authorList>
    </citation>
    <scope>NUCLEOTIDE SEQUENCE</scope>
    <source>
        <strain evidence="1">NBRC 103408</strain>
    </source>
</reference>
<evidence type="ECO:0000313" key="1">
    <source>
        <dbReference type="EMBL" id="GLQ07325.1"/>
    </source>
</evidence>
<gene>
    <name evidence="1" type="ORF">GCM10007924_25460</name>
</gene>
<reference evidence="1" key="1">
    <citation type="journal article" date="2014" name="Int. J. Syst. Evol. Microbiol.">
        <title>Complete genome of a new Firmicutes species belonging to the dominant human colonic microbiota ('Ruminococcus bicirculans') reveals two chromosomes and a selective capacity to utilize plant glucans.</title>
        <authorList>
            <consortium name="NISC Comparative Sequencing Program"/>
            <person name="Wegmann U."/>
            <person name="Louis P."/>
            <person name="Goesmann A."/>
            <person name="Henrissat B."/>
            <person name="Duncan S.H."/>
            <person name="Flint H.J."/>
        </authorList>
    </citation>
    <scope>NUCLEOTIDE SEQUENCE</scope>
    <source>
        <strain evidence="1">NBRC 103408</strain>
    </source>
</reference>
<comment type="caution">
    <text evidence="1">The sequence shown here is derived from an EMBL/GenBank/DDBJ whole genome shotgun (WGS) entry which is preliminary data.</text>
</comment>
<name>A0ABQ5U6K0_9PROT</name>
<dbReference type="EMBL" id="BSNF01000008">
    <property type="protein sequence ID" value="GLQ07325.1"/>
    <property type="molecule type" value="Genomic_DNA"/>
</dbReference>
<evidence type="ECO:0000313" key="2">
    <source>
        <dbReference type="Proteomes" id="UP001161409"/>
    </source>
</evidence>
<accession>A0ABQ5U6K0</accession>
<keyword evidence="2" id="KW-1185">Reference proteome</keyword>
<dbReference type="Proteomes" id="UP001161409">
    <property type="component" value="Unassembled WGS sequence"/>
</dbReference>
<organism evidence="1 2">
    <name type="scientific">Sneathiella chinensis</name>
    <dbReference type="NCBI Taxonomy" id="349750"/>
    <lineage>
        <taxon>Bacteria</taxon>
        <taxon>Pseudomonadati</taxon>
        <taxon>Pseudomonadota</taxon>
        <taxon>Alphaproteobacteria</taxon>
        <taxon>Sneathiellales</taxon>
        <taxon>Sneathiellaceae</taxon>
        <taxon>Sneathiella</taxon>
    </lineage>
</organism>
<dbReference type="RefSeq" id="WP_169561404.1">
    <property type="nucleotide sequence ID" value="NZ_BSNF01000008.1"/>
</dbReference>